<proteinExistence type="predicted"/>
<name>A0A8B6SSM8_CAEV</name>
<reference evidence="2" key="1">
    <citation type="journal article" date="2020" name="HRB Open Res">
        <title>Classification of small ruminant lentivirus subtype A2, subgroups 1 and 2 based on whole genome comparisons and complex recombination patterns.</title>
        <authorList>
            <person name="Dickey A.M."/>
            <person name="Smith T.P.L."/>
            <person name="Clawson M.L."/>
            <person name="Heaton M.P."/>
            <person name="Workman A.M."/>
        </authorList>
    </citation>
    <scope>NUCLEOTIDE SEQUENCE</scope>
    <source>
        <strain evidence="2">USMARC-199916193-r</strain>
    </source>
</reference>
<accession>A0A8B6SSM8</accession>
<sequence length="150" mass="16993">MANGSGRPSRVTWTGMEPPLRETWNQVVQELVQNQQKQQQEEKTGLVTGLQTDQRDKIYTGNSGDRTTGGPGGKSKKRRGWFKWLRKLKATEKNIPAQYYPDWESTVGGMEELTLGTGVAENPLYESTASADNTAMDGRKWMEWREPTQK</sequence>
<dbReference type="EMBL" id="MT993918">
    <property type="protein sequence ID" value="QPZ85511.1"/>
    <property type="molecule type" value="Genomic_RNA"/>
</dbReference>
<protein>
    <submittedName>
        <fullName evidence="2">Rev protein</fullName>
    </submittedName>
</protein>
<evidence type="ECO:0000313" key="2">
    <source>
        <dbReference type="EMBL" id="QPZ85511.1"/>
    </source>
</evidence>
<feature type="region of interest" description="Disordered" evidence="1">
    <location>
        <begin position="35"/>
        <end position="79"/>
    </location>
</feature>
<evidence type="ECO:0000256" key="1">
    <source>
        <dbReference type="SAM" id="MobiDB-lite"/>
    </source>
</evidence>
<organism evidence="2">
    <name type="scientific">Small ruminant lentivirus</name>
    <dbReference type="NCBI Taxonomy" id="254355"/>
    <lineage>
        <taxon>Viruses</taxon>
        <taxon>Riboviria</taxon>
        <taxon>Pararnavirae</taxon>
        <taxon>Artverviricota</taxon>
        <taxon>Revtraviricetes</taxon>
        <taxon>Ortervirales</taxon>
        <taxon>Retroviridae</taxon>
        <taxon>Orthoretrovirinae</taxon>
        <taxon>Lentivirus</taxon>
        <taxon>Lentivirus capartenc</taxon>
        <taxon>Caprine arthritis encephalitis virus</taxon>
    </lineage>
</organism>